<dbReference type="Proteomes" id="UP000623129">
    <property type="component" value="Unassembled WGS sequence"/>
</dbReference>
<accession>A0A833RA00</accession>
<dbReference type="AlphaFoldDB" id="A0A833RA00"/>
<keyword evidence="2" id="KW-1185">Reference proteome</keyword>
<dbReference type="EMBL" id="SWLB01000008">
    <property type="protein sequence ID" value="KAF3335596.1"/>
    <property type="molecule type" value="Genomic_DNA"/>
</dbReference>
<evidence type="ECO:0000313" key="1">
    <source>
        <dbReference type="EMBL" id="KAF3335596.1"/>
    </source>
</evidence>
<gene>
    <name evidence="1" type="ORF">FCM35_KLT20103</name>
</gene>
<evidence type="ECO:0000313" key="2">
    <source>
        <dbReference type="Proteomes" id="UP000623129"/>
    </source>
</evidence>
<proteinExistence type="predicted"/>
<protein>
    <submittedName>
        <fullName evidence="1">Prohibitin-7</fullName>
    </submittedName>
</protein>
<sequence>MVFNTLRNMLTSPGLNTEETLQEVQNWMLVDMDMIPLQSVPPNTVSLLSVGKKMIQLYEILLKAPGVYGARFNKQVHAQEAERAKFIPEKAEHDKKSGIIRGNDMQI</sequence>
<name>A0A833RA00_9POAL</name>
<organism evidence="1 2">
    <name type="scientific">Carex littledalei</name>
    <dbReference type="NCBI Taxonomy" id="544730"/>
    <lineage>
        <taxon>Eukaryota</taxon>
        <taxon>Viridiplantae</taxon>
        <taxon>Streptophyta</taxon>
        <taxon>Embryophyta</taxon>
        <taxon>Tracheophyta</taxon>
        <taxon>Spermatophyta</taxon>
        <taxon>Magnoliopsida</taxon>
        <taxon>Liliopsida</taxon>
        <taxon>Poales</taxon>
        <taxon>Cyperaceae</taxon>
        <taxon>Cyperoideae</taxon>
        <taxon>Cariceae</taxon>
        <taxon>Carex</taxon>
        <taxon>Carex subgen. Euthyceras</taxon>
    </lineage>
</organism>
<reference evidence="1" key="1">
    <citation type="submission" date="2020-01" db="EMBL/GenBank/DDBJ databases">
        <title>Genome sequence of Kobresia littledalei, the first chromosome-level genome in the family Cyperaceae.</title>
        <authorList>
            <person name="Qu G."/>
        </authorList>
    </citation>
    <scope>NUCLEOTIDE SEQUENCE</scope>
    <source>
        <strain evidence="1">C.B.Clarke</strain>
        <tissue evidence="1">Leaf</tissue>
    </source>
</reference>
<comment type="caution">
    <text evidence="1">The sequence shown here is derived from an EMBL/GenBank/DDBJ whole genome shotgun (WGS) entry which is preliminary data.</text>
</comment>